<gene>
    <name evidence="3" type="ORF">CHYS00102_LOCUS24502</name>
</gene>
<feature type="transmembrane region" description="Helical" evidence="1">
    <location>
        <begin position="207"/>
        <end position="228"/>
    </location>
</feature>
<feature type="transmembrane region" description="Helical" evidence="1">
    <location>
        <begin position="176"/>
        <end position="195"/>
    </location>
</feature>
<feature type="domain" description="DUF6989" evidence="2">
    <location>
        <begin position="81"/>
        <end position="228"/>
    </location>
</feature>
<dbReference type="Pfam" id="PF22497">
    <property type="entry name" value="DUF6989"/>
    <property type="match status" value="1"/>
</dbReference>
<feature type="transmembrane region" description="Helical" evidence="1">
    <location>
        <begin position="38"/>
        <end position="58"/>
    </location>
</feature>
<reference evidence="3" key="1">
    <citation type="submission" date="2021-01" db="EMBL/GenBank/DDBJ databases">
        <authorList>
            <person name="Corre E."/>
            <person name="Pelletier E."/>
            <person name="Niang G."/>
            <person name="Scheremetjew M."/>
            <person name="Finn R."/>
            <person name="Kale V."/>
            <person name="Holt S."/>
            <person name="Cochrane G."/>
            <person name="Meng A."/>
            <person name="Brown T."/>
            <person name="Cohen L."/>
        </authorList>
    </citation>
    <scope>NUCLEOTIDE SEQUENCE</scope>
    <source>
        <strain evidence="3">308</strain>
    </source>
</reference>
<protein>
    <recommendedName>
        <fullName evidence="2">DUF6989 domain-containing protein</fullName>
    </recommendedName>
</protein>
<keyword evidence="1" id="KW-1133">Transmembrane helix</keyword>
<evidence type="ECO:0000313" key="3">
    <source>
        <dbReference type="EMBL" id="CAD8897288.1"/>
    </source>
</evidence>
<keyword evidence="1" id="KW-0472">Membrane</keyword>
<feature type="transmembrane region" description="Helical" evidence="1">
    <location>
        <begin position="140"/>
        <end position="164"/>
    </location>
</feature>
<sequence>MSSLNHGLTGSEKDAIALHGVFFVIAFITMIISPSESLGVSIWSLIIGWYTSIIVIACQRNHRDWILLLKMLVPLSIFFSFPDGYLASGLGTILFPDMGVGRIFQVSSFMPFMWAIPLFISTMVGRGLETRGAGLYKASIGAGFIGFVIFLASEMILTMIPIWHPVEGSCTNIGNAAVYVLFPEFCLGLMTFLAFHHLSDGPHLLQVFAAFMVMCMYLGNLIVCFMIVDGDKLQIST</sequence>
<accession>A0A7S1BUC7</accession>
<dbReference type="InterPro" id="IPR054258">
    <property type="entry name" value="DUF6989"/>
</dbReference>
<dbReference type="AlphaFoldDB" id="A0A7S1BUC7"/>
<organism evidence="3">
    <name type="scientific">Corethron hystrix</name>
    <dbReference type="NCBI Taxonomy" id="216773"/>
    <lineage>
        <taxon>Eukaryota</taxon>
        <taxon>Sar</taxon>
        <taxon>Stramenopiles</taxon>
        <taxon>Ochrophyta</taxon>
        <taxon>Bacillariophyta</taxon>
        <taxon>Coscinodiscophyceae</taxon>
        <taxon>Corethrophycidae</taxon>
        <taxon>Corethrales</taxon>
        <taxon>Corethraceae</taxon>
        <taxon>Corethron</taxon>
    </lineage>
</organism>
<feature type="transmembrane region" description="Helical" evidence="1">
    <location>
        <begin position="102"/>
        <end position="120"/>
    </location>
</feature>
<name>A0A7S1BUC7_9STRA</name>
<dbReference type="EMBL" id="HBFR01033558">
    <property type="protein sequence ID" value="CAD8897288.1"/>
    <property type="molecule type" value="Transcribed_RNA"/>
</dbReference>
<evidence type="ECO:0000259" key="2">
    <source>
        <dbReference type="Pfam" id="PF22497"/>
    </source>
</evidence>
<feature type="transmembrane region" description="Helical" evidence="1">
    <location>
        <begin position="15"/>
        <end position="32"/>
    </location>
</feature>
<proteinExistence type="predicted"/>
<keyword evidence="1" id="KW-0812">Transmembrane</keyword>
<evidence type="ECO:0000256" key="1">
    <source>
        <dbReference type="SAM" id="Phobius"/>
    </source>
</evidence>